<feature type="active site" description="Proton acceptor" evidence="6">
    <location>
        <position position="49"/>
    </location>
</feature>
<dbReference type="Proteomes" id="UP000311382">
    <property type="component" value="Unassembled WGS sequence"/>
</dbReference>
<gene>
    <name evidence="11" type="ORF">DMC30DRAFT_361072</name>
</gene>
<feature type="binding site" evidence="7">
    <location>
        <position position="69"/>
    </location>
    <ligand>
        <name>ATP</name>
        <dbReference type="ChEBI" id="CHEBI:30616"/>
    </ligand>
</feature>
<dbReference type="InterPro" id="IPR000719">
    <property type="entry name" value="Prot_kinase_dom"/>
</dbReference>
<feature type="region of interest" description="Disordered" evidence="9">
    <location>
        <begin position="103"/>
        <end position="122"/>
    </location>
</feature>
<evidence type="ECO:0000256" key="5">
    <source>
        <dbReference type="ARBA" id="ARBA00022840"/>
    </source>
</evidence>
<evidence type="ECO:0000259" key="10">
    <source>
        <dbReference type="PROSITE" id="PS50011"/>
    </source>
</evidence>
<feature type="compositionally biased region" description="Pro residues" evidence="9">
    <location>
        <begin position="387"/>
        <end position="398"/>
    </location>
</feature>
<feature type="compositionally biased region" description="Polar residues" evidence="9">
    <location>
        <begin position="337"/>
        <end position="346"/>
    </location>
</feature>
<evidence type="ECO:0000256" key="4">
    <source>
        <dbReference type="ARBA" id="ARBA00022777"/>
    </source>
</evidence>
<accession>A0A5C5G2W5</accession>
<dbReference type="OrthoDB" id="68483at2759"/>
<dbReference type="EMBL" id="SOZI01000020">
    <property type="protein sequence ID" value="TNY22752.1"/>
    <property type="molecule type" value="Genomic_DNA"/>
</dbReference>
<keyword evidence="12" id="KW-1185">Reference proteome</keyword>
<dbReference type="SMART" id="SM00220">
    <property type="entry name" value="S_TKc"/>
    <property type="match status" value="1"/>
</dbReference>
<comment type="caution">
    <text evidence="11">The sequence shown here is derived from an EMBL/GenBank/DDBJ whole genome shotgun (WGS) entry which is preliminary data.</text>
</comment>
<evidence type="ECO:0000256" key="1">
    <source>
        <dbReference type="ARBA" id="ARBA00022527"/>
    </source>
</evidence>
<protein>
    <submittedName>
        <fullName evidence="11">Kinase-like domain-containing protein</fullName>
    </submittedName>
</protein>
<evidence type="ECO:0000256" key="3">
    <source>
        <dbReference type="ARBA" id="ARBA00022741"/>
    </source>
</evidence>
<keyword evidence="3 7" id="KW-0547">Nucleotide-binding</keyword>
<feature type="compositionally biased region" description="Basic and acidic residues" evidence="9">
    <location>
        <begin position="361"/>
        <end position="383"/>
    </location>
</feature>
<dbReference type="Gene3D" id="1.10.510.10">
    <property type="entry name" value="Transferase(Phosphotransferase) domain 1"/>
    <property type="match status" value="1"/>
</dbReference>
<dbReference type="PANTHER" id="PTHR24350">
    <property type="entry name" value="SERINE/THREONINE-PROTEIN KINASE IAL-RELATED"/>
    <property type="match status" value="1"/>
</dbReference>
<feature type="cross-link" description="Glycyl lysine isopeptide (Lys-Gly) (interchain with G-Cter in SUMO2)" evidence="8">
    <location>
        <position position="51"/>
    </location>
</feature>
<evidence type="ECO:0000313" key="12">
    <source>
        <dbReference type="Proteomes" id="UP000311382"/>
    </source>
</evidence>
<feature type="compositionally biased region" description="Low complexity" evidence="9">
    <location>
        <begin position="315"/>
        <end position="326"/>
    </location>
</feature>
<dbReference type="InterPro" id="IPR011009">
    <property type="entry name" value="Kinase-like_dom_sf"/>
</dbReference>
<evidence type="ECO:0000256" key="9">
    <source>
        <dbReference type="SAM" id="MobiDB-lite"/>
    </source>
</evidence>
<feature type="region of interest" description="Disordered" evidence="9">
    <location>
        <begin position="264"/>
        <end position="446"/>
    </location>
</feature>
<sequence>MELCNGGPILKVRDGEQVTPYSEDDARNIFRQLVLGLAYLHHNQIIHRDIKPDNALFSDADRTHVKLVDFGVSKFAAGAPRGIEENGVAGSPAYMAPELLASNGGTSAAEEEREETARTPEEANAVGYACDVWSLGVTLYALVTGRLPFPATDPIEMFRQIREDDPHIPTSLSPELQHLLAALLDKDPLTRPSLPSLWSDPWLTSSGADPLPSYETNVASPIADPSSDEVDHALAAYRGSAFLAMSAAAKFKGLLSAANVRRASSNTSVTPPTSPPPAGSGPGPVVMVDSPELVDSPVFSASPVGSPPASPSPPRATTTTTQQPGAHPRMRRREPRQQTTMSSLSLGSRWASVDDEGPEEGAGRDEEAEVEEGRGEANGRERSGSPTPRPPSPSPKAPVLPHFESEGGVVYGGAETLTDDMAAAGISRPAREGEGDADAGEWDEPE</sequence>
<dbReference type="STRING" id="5288.A0A5C5G2W5"/>
<keyword evidence="2" id="KW-0808">Transferase</keyword>
<dbReference type="GO" id="GO:0004674">
    <property type="term" value="F:protein serine/threonine kinase activity"/>
    <property type="evidence" value="ECO:0007669"/>
    <property type="project" value="UniProtKB-KW"/>
</dbReference>
<evidence type="ECO:0000313" key="11">
    <source>
        <dbReference type="EMBL" id="TNY22752.1"/>
    </source>
</evidence>
<evidence type="ECO:0000256" key="8">
    <source>
        <dbReference type="PIRSR" id="PIRSR630616-3"/>
    </source>
</evidence>
<evidence type="ECO:0000256" key="2">
    <source>
        <dbReference type="ARBA" id="ARBA00022679"/>
    </source>
</evidence>
<dbReference type="GO" id="GO:0005524">
    <property type="term" value="F:ATP binding"/>
    <property type="evidence" value="ECO:0007669"/>
    <property type="project" value="UniProtKB-KW"/>
</dbReference>
<keyword evidence="4 11" id="KW-0418">Kinase</keyword>
<name>A0A5C5G2W5_9BASI</name>
<evidence type="ECO:0000256" key="6">
    <source>
        <dbReference type="PIRSR" id="PIRSR630616-1"/>
    </source>
</evidence>
<dbReference type="InterPro" id="IPR030616">
    <property type="entry name" value="Aur-like"/>
</dbReference>
<dbReference type="SUPFAM" id="SSF56112">
    <property type="entry name" value="Protein kinase-like (PK-like)"/>
    <property type="match status" value="1"/>
</dbReference>
<reference evidence="11 12" key="1">
    <citation type="submission" date="2019-03" db="EMBL/GenBank/DDBJ databases">
        <title>Rhodosporidium diobovatum UCD-FST 08-225 genome sequencing, assembly, and annotation.</title>
        <authorList>
            <person name="Fakankun I.U."/>
            <person name="Fristensky B."/>
            <person name="Levin D.B."/>
        </authorList>
    </citation>
    <scope>NUCLEOTIDE SEQUENCE [LARGE SCALE GENOMIC DNA]</scope>
    <source>
        <strain evidence="11 12">UCD-FST 08-225</strain>
    </source>
</reference>
<feature type="domain" description="Protein kinase" evidence="10">
    <location>
        <begin position="1"/>
        <end position="203"/>
    </location>
</feature>
<feature type="compositionally biased region" description="Pro residues" evidence="9">
    <location>
        <begin position="305"/>
        <end position="314"/>
    </location>
</feature>
<organism evidence="11 12">
    <name type="scientific">Rhodotorula diobovata</name>
    <dbReference type="NCBI Taxonomy" id="5288"/>
    <lineage>
        <taxon>Eukaryota</taxon>
        <taxon>Fungi</taxon>
        <taxon>Dikarya</taxon>
        <taxon>Basidiomycota</taxon>
        <taxon>Pucciniomycotina</taxon>
        <taxon>Microbotryomycetes</taxon>
        <taxon>Sporidiobolales</taxon>
        <taxon>Sporidiobolaceae</taxon>
        <taxon>Rhodotorula</taxon>
    </lineage>
</organism>
<evidence type="ECO:0000256" key="7">
    <source>
        <dbReference type="PIRSR" id="PIRSR630616-2"/>
    </source>
</evidence>
<dbReference type="AlphaFoldDB" id="A0A5C5G2W5"/>
<feature type="compositionally biased region" description="Acidic residues" evidence="9">
    <location>
        <begin position="435"/>
        <end position="446"/>
    </location>
</feature>
<dbReference type="Pfam" id="PF00069">
    <property type="entry name" value="Pkinase"/>
    <property type="match status" value="1"/>
</dbReference>
<keyword evidence="1" id="KW-0723">Serine/threonine-protein kinase</keyword>
<dbReference type="PROSITE" id="PS50011">
    <property type="entry name" value="PROTEIN_KINASE_DOM"/>
    <property type="match status" value="1"/>
</dbReference>
<keyword evidence="5 7" id="KW-0067">ATP-binding</keyword>
<proteinExistence type="predicted"/>